<name>A0ABV2TXL8_9FLAO</name>
<dbReference type="Pfam" id="PF09949">
    <property type="entry name" value="APP1_cat"/>
    <property type="match status" value="1"/>
</dbReference>
<organism evidence="2 3">
    <name type="scientific">Sediminicola luteus</name>
    <dbReference type="NCBI Taxonomy" id="319238"/>
    <lineage>
        <taxon>Bacteria</taxon>
        <taxon>Pseudomonadati</taxon>
        <taxon>Bacteroidota</taxon>
        <taxon>Flavobacteriia</taxon>
        <taxon>Flavobacteriales</taxon>
        <taxon>Flavobacteriaceae</taxon>
        <taxon>Sediminicola</taxon>
    </lineage>
</organism>
<evidence type="ECO:0000313" key="3">
    <source>
        <dbReference type="Proteomes" id="UP001549773"/>
    </source>
</evidence>
<accession>A0ABV2TXL8</accession>
<dbReference type="PANTHER" id="PTHR28208">
    <property type="entry name" value="PHOSPHATIDATE PHOSPHATASE APP1"/>
    <property type="match status" value="1"/>
</dbReference>
<proteinExistence type="predicted"/>
<dbReference type="Proteomes" id="UP001549773">
    <property type="component" value="Unassembled WGS sequence"/>
</dbReference>
<dbReference type="InterPro" id="IPR019236">
    <property type="entry name" value="APP1_cat"/>
</dbReference>
<dbReference type="InterPro" id="IPR052935">
    <property type="entry name" value="Mg2+_PAP"/>
</dbReference>
<comment type="caution">
    <text evidence="2">The sequence shown here is derived from an EMBL/GenBank/DDBJ whole genome shotgun (WGS) entry which is preliminary data.</text>
</comment>
<keyword evidence="3" id="KW-1185">Reference proteome</keyword>
<reference evidence="2 3" key="1">
    <citation type="submission" date="2024-07" db="EMBL/GenBank/DDBJ databases">
        <title>The genome sequence of type strain Sediminicola luteus GDMCC 1.2596T.</title>
        <authorList>
            <person name="Liu Y."/>
        </authorList>
    </citation>
    <scope>NUCLEOTIDE SEQUENCE [LARGE SCALE GENOMIC DNA]</scope>
    <source>
        <strain evidence="2 3">GDMCC 1.2596</strain>
    </source>
</reference>
<dbReference type="RefSeq" id="WP_354618820.1">
    <property type="nucleotide sequence ID" value="NZ_JBEWYP010000006.1"/>
</dbReference>
<dbReference type="PANTHER" id="PTHR28208:SF3">
    <property type="entry name" value="PHOSPHATIDATE PHOSPHATASE APP1"/>
    <property type="match status" value="1"/>
</dbReference>
<feature type="domain" description="Phosphatidate phosphatase APP1 catalytic" evidence="1">
    <location>
        <begin position="137"/>
        <end position="295"/>
    </location>
</feature>
<protein>
    <submittedName>
        <fullName evidence="2">Phosphatase domain-containing protein</fullName>
    </submittedName>
</protein>
<evidence type="ECO:0000313" key="2">
    <source>
        <dbReference type="EMBL" id="MET7030025.1"/>
    </source>
</evidence>
<dbReference type="EMBL" id="JBEWYP010000006">
    <property type="protein sequence ID" value="MET7030025.1"/>
    <property type="molecule type" value="Genomic_DNA"/>
</dbReference>
<gene>
    <name evidence="2" type="ORF">ABXZ32_11490</name>
</gene>
<evidence type="ECO:0000259" key="1">
    <source>
        <dbReference type="Pfam" id="PF09949"/>
    </source>
</evidence>
<sequence length="340" mass="39207">MGLFYGRDPLQLIVFQTYGSDTYLYIKGRALEDENIDLTKKNFIHLLINSWKRFETDVIGNCQIKLKLPNGDFHEFKTDVEGYFLLALNKANLQSMSNEEGWLAFEVSYADESIKRSIQLENRFPGEMLIPSHFSDFGVISDIDDTILQTGMMSLLKWRVLYNTFLKTPGTRIPLTGAPEFYHLLHRGASGEKSNPIFYVSNSPWNLYLYLEFFLKNNNFPKGPILLRSLSAFFNRHKLKGPDDRPHKIREILNILQTYPALPFVLIGDGGEKDADIYLEIAKMYPDRIKAIYLRSVKHQKKMLRVAGLFKDYTDIPVLLVEDSDQAIQHAQENGLIVLK</sequence>